<feature type="region of interest" description="Disordered" evidence="2">
    <location>
        <begin position="133"/>
        <end position="211"/>
    </location>
</feature>
<proteinExistence type="predicted"/>
<dbReference type="InterPro" id="IPR035901">
    <property type="entry name" value="GIY-YIG_endonuc_sf"/>
</dbReference>
<reference evidence="5" key="1">
    <citation type="submission" date="2022-10" db="EMBL/GenBank/DDBJ databases">
        <authorList>
            <person name="Meaden S."/>
        </authorList>
    </citation>
    <scope>NUCLEOTIDE SEQUENCE</scope>
</reference>
<dbReference type="Pfam" id="PF07460">
    <property type="entry name" value="NUMOD3"/>
    <property type="match status" value="3"/>
</dbReference>
<accession>A0A9N6WTW7</accession>
<gene>
    <name evidence="5" type="ORF">ORM20_00059</name>
</gene>
<feature type="domain" description="Nuclease associated modular" evidence="4">
    <location>
        <begin position="100"/>
        <end position="116"/>
    </location>
</feature>
<keyword evidence="5" id="KW-0378">Hydrolase</keyword>
<dbReference type="EMBL" id="OX359470">
    <property type="protein sequence ID" value="CAI3971108.1"/>
    <property type="molecule type" value="Genomic_DNA"/>
</dbReference>
<evidence type="ECO:0000256" key="2">
    <source>
        <dbReference type="SAM" id="MobiDB-lite"/>
    </source>
</evidence>
<dbReference type="InterPro" id="IPR000305">
    <property type="entry name" value="GIY-YIG_endonuc"/>
</dbReference>
<sequence length="211" mass="24541">MSYGFIYLTTNKVNGRKYVGRKKGDPSKTDYLGSGKALKSAIQKYGKDNFERVTLEFTLDREDHEAKEEKWLKILNASDDPSYYNLIPFSHGGHLPGMTKGQKRSLETKAKMSESLKERWKNPEYREAMSLKSLGRPRSEETKRKIKESKASISEETRLKISEAAKKRPPRSSEIQEKISKSNTGKKRSEETKRRMSEARKEFWRKKKELI</sequence>
<evidence type="ECO:0000259" key="3">
    <source>
        <dbReference type="SMART" id="SM00465"/>
    </source>
</evidence>
<evidence type="ECO:0000259" key="4">
    <source>
        <dbReference type="SMART" id="SM00496"/>
    </source>
</evidence>
<dbReference type="InterPro" id="IPR003611">
    <property type="entry name" value="NUMOD3"/>
</dbReference>
<feature type="compositionally biased region" description="Basic and acidic residues" evidence="2">
    <location>
        <begin position="137"/>
        <end position="166"/>
    </location>
</feature>
<comment type="similarity">
    <text evidence="1">To endonucleases of group I introns of fungi and phage.</text>
</comment>
<feature type="domain" description="Nuclease associated modular" evidence="4">
    <location>
        <begin position="152"/>
        <end position="165"/>
    </location>
</feature>
<feature type="domain" description="Nuclease associated modular" evidence="4">
    <location>
        <begin position="184"/>
        <end position="200"/>
    </location>
</feature>
<feature type="compositionally biased region" description="Basic and acidic residues" evidence="2">
    <location>
        <begin position="187"/>
        <end position="202"/>
    </location>
</feature>
<evidence type="ECO:0000313" key="5">
    <source>
        <dbReference type="EMBL" id="CAI3971108.1"/>
    </source>
</evidence>
<dbReference type="SUPFAM" id="SSF82771">
    <property type="entry name" value="GIY-YIG endonuclease"/>
    <property type="match status" value="1"/>
</dbReference>
<keyword evidence="5" id="KW-0540">Nuclease</keyword>
<feature type="domain" description="GIY-YIG" evidence="3">
    <location>
        <begin position="3"/>
        <end position="90"/>
    </location>
</feature>
<dbReference type="GO" id="GO:0004519">
    <property type="term" value="F:endonuclease activity"/>
    <property type="evidence" value="ECO:0007669"/>
    <property type="project" value="UniProtKB-KW"/>
</dbReference>
<feature type="domain" description="Nuclease associated modular" evidence="4">
    <location>
        <begin position="167"/>
        <end position="183"/>
    </location>
</feature>
<dbReference type="SMART" id="SM00496">
    <property type="entry name" value="IENR2"/>
    <property type="match status" value="5"/>
</dbReference>
<keyword evidence="5" id="KW-0255">Endonuclease</keyword>
<feature type="domain" description="Nuclease associated modular" evidence="4">
    <location>
        <begin position="134"/>
        <end position="150"/>
    </location>
</feature>
<organism evidence="5">
    <name type="scientific">Ochrobactrum phage ORM_20</name>
    <dbReference type="NCBI Taxonomy" id="2985243"/>
    <lineage>
        <taxon>Viruses</taxon>
    </lineage>
</organism>
<dbReference type="Gene3D" id="3.40.1440.10">
    <property type="entry name" value="GIY-YIG endonuclease"/>
    <property type="match status" value="1"/>
</dbReference>
<evidence type="ECO:0000256" key="1">
    <source>
        <dbReference type="ARBA" id="ARBA00010045"/>
    </source>
</evidence>
<dbReference type="GO" id="GO:0003677">
    <property type="term" value="F:DNA binding"/>
    <property type="evidence" value="ECO:0007669"/>
    <property type="project" value="InterPro"/>
</dbReference>
<dbReference type="SMART" id="SM00465">
    <property type="entry name" value="GIYc"/>
    <property type="match status" value="1"/>
</dbReference>
<name>A0A9N6WTW7_9VIRU</name>
<protein>
    <submittedName>
        <fullName evidence="5">Homing endonuclease</fullName>
    </submittedName>
</protein>